<dbReference type="GO" id="GO:0006357">
    <property type="term" value="P:regulation of transcription by RNA polymerase II"/>
    <property type="evidence" value="ECO:0007669"/>
    <property type="project" value="TreeGrafter"/>
</dbReference>
<evidence type="ECO:0000256" key="3">
    <source>
        <dbReference type="ARBA" id="ARBA00022853"/>
    </source>
</evidence>
<sequence>MAPKRKVRVSQTSSPAPTPSRSNTTVAVEIEQRRRPKPSDETPTTKLSEQAADPEDDEDDEEAANAALVADPWTDDEEIGLFKGLIRWKPTGMHKHFHLLSLHQHLLSNGYIHPKAAHTRIPGIWAKLHDLYDLEALDEREDANAAPWSTSEDEDDEEDERDELGDDDDEPEHMHESEFELPDDDFGSLIWRARFPDSEDDDNRQSSPASHEELVSRPDSPPVRFTPTFEIALSEAQQTPSARTSKSKTATSVKAKGKQPPPNPRRSSRVADSVDPDEHDDEEEEEEGSEEEDQSEQDSMASGTPAPKASKAKDSNNNPPRKGYGYDKYYGTTDSETRHATFVHTNQYILKAAQQVKLSIKAFHIHWNSQTLDEEDGIRFMRHQLLVSKTDGSIKLDFELLATVSYLSSTTRTSIDAKRQKYEFCTLPIKGLAWSTHPRASLTWTQSFLDPDMCHCFREIRIALCNVDVGFLTSFLSKQAKGLRVLHLEHITMDLYDENLGDEEEDLDPSETAINLLAMLKNDLSLEYLRMTRLSNARDRSRLIGGHDDTWTSREEIQDGLQMYIQREEDDEHSVDEEWIDDDEGEWISVHHSEDEDEEEVWPGTLQDGNNETTMAQPDAGEGEEPEG</sequence>
<protein>
    <submittedName>
        <fullName evidence="9">Uncharacterized protein</fullName>
    </submittedName>
</protein>
<dbReference type="GO" id="GO:0035267">
    <property type="term" value="C:NuA4 histone acetyltransferase complex"/>
    <property type="evidence" value="ECO:0007669"/>
    <property type="project" value="TreeGrafter"/>
</dbReference>
<dbReference type="AlphaFoldDB" id="A0A9N8P6Q3"/>
<gene>
    <name evidence="9" type="ORF">AWRI4619_LOCUS2445</name>
</gene>
<accession>A0A9N8P6Q3</accession>
<evidence type="ECO:0000256" key="1">
    <source>
        <dbReference type="ARBA" id="ARBA00004123"/>
    </source>
</evidence>
<evidence type="ECO:0000256" key="4">
    <source>
        <dbReference type="ARBA" id="ARBA00023015"/>
    </source>
</evidence>
<dbReference type="PANTHER" id="PTHR13581">
    <property type="entry name" value="MRG-BINDING PROTEIN"/>
    <property type="match status" value="1"/>
</dbReference>
<comment type="similarity">
    <text evidence="2">Belongs to the EAF7 family.</text>
</comment>
<dbReference type="PANTHER" id="PTHR13581:SF5">
    <property type="entry name" value="MRG_MORF4L-BINDING PROTEIN"/>
    <property type="match status" value="1"/>
</dbReference>
<evidence type="ECO:0000256" key="8">
    <source>
        <dbReference type="SAM" id="MobiDB-lite"/>
    </source>
</evidence>
<keyword evidence="3" id="KW-0156">Chromatin regulator</keyword>
<feature type="region of interest" description="Disordered" evidence="8">
    <location>
        <begin position="1"/>
        <end position="61"/>
    </location>
</feature>
<evidence type="ECO:0000256" key="6">
    <source>
        <dbReference type="ARBA" id="ARBA00023242"/>
    </source>
</evidence>
<keyword evidence="4" id="KW-0805">Transcription regulation</keyword>
<feature type="compositionally biased region" description="Acidic residues" evidence="8">
    <location>
        <begin position="52"/>
        <end position="61"/>
    </location>
</feature>
<feature type="compositionally biased region" description="Low complexity" evidence="8">
    <location>
        <begin position="239"/>
        <end position="254"/>
    </location>
</feature>
<dbReference type="InterPro" id="IPR012423">
    <property type="entry name" value="Eaf7/MRGBP"/>
</dbReference>
<dbReference type="GO" id="GO:0005634">
    <property type="term" value="C:nucleus"/>
    <property type="evidence" value="ECO:0007669"/>
    <property type="project" value="UniProtKB-SubCell"/>
</dbReference>
<feature type="compositionally biased region" description="Acidic residues" evidence="8">
    <location>
        <begin position="274"/>
        <end position="296"/>
    </location>
</feature>
<comment type="caution">
    <text evidence="9">The sequence shown here is derived from an EMBL/GenBank/DDBJ whole genome shotgun (WGS) entry which is preliminary data.</text>
</comment>
<evidence type="ECO:0000313" key="9">
    <source>
        <dbReference type="EMBL" id="CAD0083878.1"/>
    </source>
</evidence>
<evidence type="ECO:0000313" key="10">
    <source>
        <dbReference type="Proteomes" id="UP000716446"/>
    </source>
</evidence>
<dbReference type="Proteomes" id="UP000716446">
    <property type="component" value="Unassembled WGS sequence"/>
</dbReference>
<feature type="compositionally biased region" description="Polar residues" evidence="8">
    <location>
        <begin position="9"/>
        <end position="26"/>
    </location>
</feature>
<feature type="region of interest" description="Disordered" evidence="8">
    <location>
        <begin position="142"/>
        <end position="330"/>
    </location>
</feature>
<keyword evidence="10" id="KW-1185">Reference proteome</keyword>
<feature type="region of interest" description="Disordered" evidence="8">
    <location>
        <begin position="592"/>
        <end position="628"/>
    </location>
</feature>
<dbReference type="EMBL" id="CAIJEN010000003">
    <property type="protein sequence ID" value="CAD0083878.1"/>
    <property type="molecule type" value="Genomic_DNA"/>
</dbReference>
<feature type="compositionally biased region" description="Basic and acidic residues" evidence="8">
    <location>
        <begin position="30"/>
        <end position="40"/>
    </location>
</feature>
<evidence type="ECO:0000256" key="2">
    <source>
        <dbReference type="ARBA" id="ARBA00007117"/>
    </source>
</evidence>
<name>A0A9N8P6Q3_9PEZI</name>
<dbReference type="GO" id="GO:0006325">
    <property type="term" value="P:chromatin organization"/>
    <property type="evidence" value="ECO:0007669"/>
    <property type="project" value="UniProtKB-KW"/>
</dbReference>
<evidence type="ECO:0000256" key="7">
    <source>
        <dbReference type="ARBA" id="ARBA00025178"/>
    </source>
</evidence>
<feature type="compositionally biased region" description="Acidic residues" evidence="8">
    <location>
        <begin position="151"/>
        <end position="171"/>
    </location>
</feature>
<keyword evidence="6" id="KW-0539">Nucleus</keyword>
<dbReference type="Pfam" id="PF07904">
    <property type="entry name" value="Eaf7"/>
    <property type="match status" value="1"/>
</dbReference>
<organism evidence="9 10">
    <name type="scientific">Aureobasidium vineae</name>
    <dbReference type="NCBI Taxonomy" id="2773715"/>
    <lineage>
        <taxon>Eukaryota</taxon>
        <taxon>Fungi</taxon>
        <taxon>Dikarya</taxon>
        <taxon>Ascomycota</taxon>
        <taxon>Pezizomycotina</taxon>
        <taxon>Dothideomycetes</taxon>
        <taxon>Dothideomycetidae</taxon>
        <taxon>Dothideales</taxon>
        <taxon>Saccotheciaceae</taxon>
        <taxon>Aureobasidium</taxon>
    </lineage>
</organism>
<feature type="compositionally biased region" description="Polar residues" evidence="8">
    <location>
        <begin position="607"/>
        <end position="616"/>
    </location>
</feature>
<reference evidence="9" key="1">
    <citation type="submission" date="2020-06" db="EMBL/GenBank/DDBJ databases">
        <authorList>
            <person name="Onetto C."/>
        </authorList>
    </citation>
    <scope>NUCLEOTIDE SEQUENCE</scope>
</reference>
<keyword evidence="5" id="KW-0804">Transcription</keyword>
<proteinExistence type="inferred from homology"/>
<evidence type="ECO:0000256" key="5">
    <source>
        <dbReference type="ARBA" id="ARBA00023163"/>
    </source>
</evidence>
<comment type="function">
    <text evidence="7">Component of the NuA4 histone acetyltransferase complex which is involved in transcriptional activation of selected genes principally by acetylation of nucleosomal histone H4 and H2A. The NuA4 complex is also involved in DNA repair.</text>
</comment>
<comment type="subcellular location">
    <subcellularLocation>
        <location evidence="1">Nucleus</location>
    </subcellularLocation>
</comment>